<name>A0AAV7Q563_PLEWA</name>
<keyword evidence="2" id="KW-1185">Reference proteome</keyword>
<dbReference type="EMBL" id="JANPWB010000010">
    <property type="protein sequence ID" value="KAJ1134694.1"/>
    <property type="molecule type" value="Genomic_DNA"/>
</dbReference>
<protein>
    <submittedName>
        <fullName evidence="1">Uncharacterized protein</fullName>
    </submittedName>
</protein>
<evidence type="ECO:0000313" key="2">
    <source>
        <dbReference type="Proteomes" id="UP001066276"/>
    </source>
</evidence>
<dbReference type="AlphaFoldDB" id="A0AAV7Q563"/>
<sequence length="128" mass="14189">MIEKPINANVAEVNMTSVVEDEYDLTSQVETLSVRNTQSKDRIKGKATKDLRDNYKTKCYRCGYANEIQGNDVDVGCIKMPECQVTIDGKEVTVLAVSGSPLVGAKNWERIFGKLDIHLRKPDIDPGG</sequence>
<organism evidence="1 2">
    <name type="scientific">Pleurodeles waltl</name>
    <name type="common">Iberian ribbed newt</name>
    <dbReference type="NCBI Taxonomy" id="8319"/>
    <lineage>
        <taxon>Eukaryota</taxon>
        <taxon>Metazoa</taxon>
        <taxon>Chordata</taxon>
        <taxon>Craniata</taxon>
        <taxon>Vertebrata</taxon>
        <taxon>Euteleostomi</taxon>
        <taxon>Amphibia</taxon>
        <taxon>Batrachia</taxon>
        <taxon>Caudata</taxon>
        <taxon>Salamandroidea</taxon>
        <taxon>Salamandridae</taxon>
        <taxon>Pleurodelinae</taxon>
        <taxon>Pleurodeles</taxon>
    </lineage>
</organism>
<accession>A0AAV7Q563</accession>
<gene>
    <name evidence="1" type="ORF">NDU88_001141</name>
</gene>
<comment type="caution">
    <text evidence="1">The sequence shown here is derived from an EMBL/GenBank/DDBJ whole genome shotgun (WGS) entry which is preliminary data.</text>
</comment>
<reference evidence="1" key="1">
    <citation type="journal article" date="2022" name="bioRxiv">
        <title>Sequencing and chromosome-scale assembly of the giantPleurodeles waltlgenome.</title>
        <authorList>
            <person name="Brown T."/>
            <person name="Elewa A."/>
            <person name="Iarovenko S."/>
            <person name="Subramanian E."/>
            <person name="Araus A.J."/>
            <person name="Petzold A."/>
            <person name="Susuki M."/>
            <person name="Suzuki K.-i.T."/>
            <person name="Hayashi T."/>
            <person name="Toyoda A."/>
            <person name="Oliveira C."/>
            <person name="Osipova E."/>
            <person name="Leigh N.D."/>
            <person name="Simon A."/>
            <person name="Yun M.H."/>
        </authorList>
    </citation>
    <scope>NUCLEOTIDE SEQUENCE</scope>
    <source>
        <strain evidence="1">20211129_DDA</strain>
        <tissue evidence="1">Liver</tissue>
    </source>
</reference>
<dbReference type="Proteomes" id="UP001066276">
    <property type="component" value="Chromosome 6"/>
</dbReference>
<proteinExistence type="predicted"/>
<evidence type="ECO:0000313" key="1">
    <source>
        <dbReference type="EMBL" id="KAJ1134694.1"/>
    </source>
</evidence>